<accession>A0A2M8S119</accession>
<comment type="similarity">
    <text evidence="1">Belongs to the phD/YefM antitoxin family.</text>
</comment>
<dbReference type="AlphaFoldDB" id="A0A2M8S119"/>
<evidence type="ECO:0008006" key="4">
    <source>
        <dbReference type="Google" id="ProtNLM"/>
    </source>
</evidence>
<dbReference type="InterPro" id="IPR036165">
    <property type="entry name" value="YefM-like_sf"/>
</dbReference>
<dbReference type="EMBL" id="PHHA01000020">
    <property type="protein sequence ID" value="PJG84851.1"/>
    <property type="molecule type" value="Genomic_DNA"/>
</dbReference>
<keyword evidence="3" id="KW-1185">Reference proteome</keyword>
<dbReference type="Proteomes" id="UP000229329">
    <property type="component" value="Unassembled WGS sequence"/>
</dbReference>
<protein>
    <recommendedName>
        <fullName evidence="4">Prevent-host-death protein</fullName>
    </recommendedName>
</protein>
<gene>
    <name evidence="2" type="ORF">CVP05_08415</name>
</gene>
<evidence type="ECO:0000313" key="2">
    <source>
        <dbReference type="EMBL" id="PJG84851.1"/>
    </source>
</evidence>
<dbReference type="SUPFAM" id="SSF143120">
    <property type="entry name" value="YefM-like"/>
    <property type="match status" value="1"/>
</dbReference>
<dbReference type="RefSeq" id="WP_100289131.1">
    <property type="nucleotide sequence ID" value="NZ_PHHA01000020.1"/>
</dbReference>
<proteinExistence type="inferred from homology"/>
<name>A0A2M8S119_9PAST</name>
<comment type="caution">
    <text evidence="2">The sequence shown here is derived from an EMBL/GenBank/DDBJ whole genome shotgun (WGS) entry which is preliminary data.</text>
</comment>
<sequence>MIVTAREFNQRTTYAQRQSQVEPVFITNRGNLEYVLLNYQEYMNLLGKKKTLLEALTCPQCDEIEVDFKRAEIVEREIDF</sequence>
<evidence type="ECO:0000313" key="3">
    <source>
        <dbReference type="Proteomes" id="UP000229329"/>
    </source>
</evidence>
<organism evidence="2 3">
    <name type="scientific">Conservatibacter flavescens</name>
    <dbReference type="NCBI Taxonomy" id="28161"/>
    <lineage>
        <taxon>Bacteria</taxon>
        <taxon>Pseudomonadati</taxon>
        <taxon>Pseudomonadota</taxon>
        <taxon>Gammaproteobacteria</taxon>
        <taxon>Pasteurellales</taxon>
        <taxon>Pasteurellaceae</taxon>
        <taxon>Conservatibacter</taxon>
    </lineage>
</organism>
<reference evidence="2 3" key="1">
    <citation type="submission" date="2017-11" db="EMBL/GenBank/DDBJ databases">
        <title>Reclassification of Bisgaard taxon 7 as Conservatibacter flavescens gen. nov., sp. nov.</title>
        <authorList>
            <person name="Christensen H."/>
        </authorList>
    </citation>
    <scope>NUCLEOTIDE SEQUENCE [LARGE SCALE GENOMIC DNA]</scope>
    <source>
        <strain evidence="2 3">7_4</strain>
    </source>
</reference>
<evidence type="ECO:0000256" key="1">
    <source>
        <dbReference type="ARBA" id="ARBA00009981"/>
    </source>
</evidence>